<dbReference type="Proteomes" id="UP001633002">
    <property type="component" value="Unassembled WGS sequence"/>
</dbReference>
<sequence>MGMKRNSECGNAAFGAMTAEQRHVEDLDPDFEEEWVDLLAFFLKNMASQQPPAVAESINVYNENSSGADDSDEPQQYEQPMTGKRKQSVGENTRFLVSGMTSGLDRSMQTLGGIMKECEEMRTEAKRLQTAALTQNMYTDKLCDVLKFFATAVMGVASTDAIVLVIIIIL</sequence>
<evidence type="ECO:0000256" key="2">
    <source>
        <dbReference type="SAM" id="Phobius"/>
    </source>
</evidence>
<evidence type="ECO:0000313" key="3">
    <source>
        <dbReference type="EMBL" id="KAL3684163.1"/>
    </source>
</evidence>
<keyword evidence="2" id="KW-0472">Membrane</keyword>
<evidence type="ECO:0000256" key="1">
    <source>
        <dbReference type="SAM" id="MobiDB-lite"/>
    </source>
</evidence>
<proteinExistence type="predicted"/>
<gene>
    <name evidence="3" type="ORF">R1sor_002185</name>
</gene>
<feature type="region of interest" description="Disordered" evidence="1">
    <location>
        <begin position="63"/>
        <end position="89"/>
    </location>
</feature>
<name>A0ABD3GYF4_9MARC</name>
<evidence type="ECO:0000313" key="4">
    <source>
        <dbReference type="Proteomes" id="UP001633002"/>
    </source>
</evidence>
<feature type="transmembrane region" description="Helical" evidence="2">
    <location>
        <begin position="145"/>
        <end position="169"/>
    </location>
</feature>
<keyword evidence="2" id="KW-0812">Transmembrane</keyword>
<keyword evidence="2" id="KW-1133">Transmembrane helix</keyword>
<dbReference type="AlphaFoldDB" id="A0ABD3GYF4"/>
<dbReference type="EMBL" id="JBJQOH010000006">
    <property type="protein sequence ID" value="KAL3684163.1"/>
    <property type="molecule type" value="Genomic_DNA"/>
</dbReference>
<reference evidence="3 4" key="1">
    <citation type="submission" date="2024-09" db="EMBL/GenBank/DDBJ databases">
        <title>Chromosome-scale assembly of Riccia sorocarpa.</title>
        <authorList>
            <person name="Paukszto L."/>
        </authorList>
    </citation>
    <scope>NUCLEOTIDE SEQUENCE [LARGE SCALE GENOMIC DNA]</scope>
    <source>
        <strain evidence="3">LP-2024</strain>
        <tissue evidence="3">Aerial parts of the thallus</tissue>
    </source>
</reference>
<organism evidence="3 4">
    <name type="scientific">Riccia sorocarpa</name>
    <dbReference type="NCBI Taxonomy" id="122646"/>
    <lineage>
        <taxon>Eukaryota</taxon>
        <taxon>Viridiplantae</taxon>
        <taxon>Streptophyta</taxon>
        <taxon>Embryophyta</taxon>
        <taxon>Marchantiophyta</taxon>
        <taxon>Marchantiopsida</taxon>
        <taxon>Marchantiidae</taxon>
        <taxon>Marchantiales</taxon>
        <taxon>Ricciaceae</taxon>
        <taxon>Riccia</taxon>
    </lineage>
</organism>
<comment type="caution">
    <text evidence="3">The sequence shown here is derived from an EMBL/GenBank/DDBJ whole genome shotgun (WGS) entry which is preliminary data.</text>
</comment>
<protein>
    <submittedName>
        <fullName evidence="3">Uncharacterized protein</fullName>
    </submittedName>
</protein>
<keyword evidence="4" id="KW-1185">Reference proteome</keyword>
<accession>A0ABD3GYF4</accession>